<evidence type="ECO:0000256" key="2">
    <source>
        <dbReference type="ARBA" id="ARBA00023125"/>
    </source>
</evidence>
<dbReference type="PROSITE" id="PS50987">
    <property type="entry name" value="HTH_ARSR_2"/>
    <property type="match status" value="1"/>
</dbReference>
<dbReference type="RefSeq" id="WP_163967136.1">
    <property type="nucleotide sequence ID" value="NZ_JAAIVB010000069.1"/>
</dbReference>
<feature type="domain" description="HTH arsR-type" evidence="4">
    <location>
        <begin position="14"/>
        <end position="104"/>
    </location>
</feature>
<dbReference type="PANTHER" id="PTHR33154:SF15">
    <property type="entry name" value="REGULATORY PROTEIN ARSR"/>
    <property type="match status" value="1"/>
</dbReference>
<keyword evidence="6" id="KW-1185">Reference proteome</keyword>
<dbReference type="Gene3D" id="1.10.10.10">
    <property type="entry name" value="Winged helix-like DNA-binding domain superfamily/Winged helix DNA-binding domain"/>
    <property type="match status" value="1"/>
</dbReference>
<dbReference type="AlphaFoldDB" id="A0A6B3SQX7"/>
<dbReference type="GO" id="GO:0003677">
    <property type="term" value="F:DNA binding"/>
    <property type="evidence" value="ECO:0007669"/>
    <property type="project" value="UniProtKB-KW"/>
</dbReference>
<organism evidence="5 6">
    <name type="scientific">Noviherbaspirillum galbum</name>
    <dbReference type="NCBI Taxonomy" id="2709383"/>
    <lineage>
        <taxon>Bacteria</taxon>
        <taxon>Pseudomonadati</taxon>
        <taxon>Pseudomonadota</taxon>
        <taxon>Betaproteobacteria</taxon>
        <taxon>Burkholderiales</taxon>
        <taxon>Oxalobacteraceae</taxon>
        <taxon>Noviherbaspirillum</taxon>
    </lineage>
</organism>
<keyword evidence="1" id="KW-0805">Transcription regulation</keyword>
<proteinExistence type="predicted"/>
<protein>
    <submittedName>
        <fullName evidence="5">Winged helix-turn-helix transcriptional regulator</fullName>
    </submittedName>
</protein>
<keyword evidence="3" id="KW-0804">Transcription</keyword>
<dbReference type="CDD" id="cd00090">
    <property type="entry name" value="HTH_ARSR"/>
    <property type="match status" value="1"/>
</dbReference>
<dbReference type="PANTHER" id="PTHR33154">
    <property type="entry name" value="TRANSCRIPTIONAL REGULATOR, ARSR FAMILY"/>
    <property type="match status" value="1"/>
</dbReference>
<dbReference type="Pfam" id="PF12840">
    <property type="entry name" value="HTH_20"/>
    <property type="match status" value="1"/>
</dbReference>
<name>A0A6B3SQX7_9BURK</name>
<dbReference type="InterPro" id="IPR036390">
    <property type="entry name" value="WH_DNA-bd_sf"/>
</dbReference>
<evidence type="ECO:0000313" key="6">
    <source>
        <dbReference type="Proteomes" id="UP000482155"/>
    </source>
</evidence>
<dbReference type="SUPFAM" id="SSF46785">
    <property type="entry name" value="Winged helix' DNA-binding domain"/>
    <property type="match status" value="1"/>
</dbReference>
<dbReference type="GO" id="GO:0003700">
    <property type="term" value="F:DNA-binding transcription factor activity"/>
    <property type="evidence" value="ECO:0007669"/>
    <property type="project" value="InterPro"/>
</dbReference>
<gene>
    <name evidence="5" type="ORF">G3574_19790</name>
</gene>
<dbReference type="InterPro" id="IPR036388">
    <property type="entry name" value="WH-like_DNA-bd_sf"/>
</dbReference>
<dbReference type="PRINTS" id="PR00778">
    <property type="entry name" value="HTHARSR"/>
</dbReference>
<evidence type="ECO:0000313" key="5">
    <source>
        <dbReference type="EMBL" id="NEX63330.1"/>
    </source>
</evidence>
<dbReference type="EMBL" id="JAAIVB010000069">
    <property type="protein sequence ID" value="NEX63330.1"/>
    <property type="molecule type" value="Genomic_DNA"/>
</dbReference>
<dbReference type="NCBIfam" id="NF033788">
    <property type="entry name" value="HTH_metalloreg"/>
    <property type="match status" value="1"/>
</dbReference>
<dbReference type="InterPro" id="IPR001845">
    <property type="entry name" value="HTH_ArsR_DNA-bd_dom"/>
</dbReference>
<evidence type="ECO:0000256" key="1">
    <source>
        <dbReference type="ARBA" id="ARBA00023015"/>
    </source>
</evidence>
<evidence type="ECO:0000259" key="4">
    <source>
        <dbReference type="PROSITE" id="PS50987"/>
    </source>
</evidence>
<dbReference type="InterPro" id="IPR051081">
    <property type="entry name" value="HTH_MetalResp_TranReg"/>
</dbReference>
<accession>A0A6B3SQX7</accession>
<evidence type="ECO:0000256" key="3">
    <source>
        <dbReference type="ARBA" id="ARBA00023163"/>
    </source>
</evidence>
<keyword evidence="2" id="KW-0238">DNA-binding</keyword>
<dbReference type="InterPro" id="IPR011991">
    <property type="entry name" value="ArsR-like_HTH"/>
</dbReference>
<sequence>MTSCCAPATPKEKKAAIDADDLALLCKALGHPARVKLLQHLTDYGACFFGSLADVVGLAPSTTSQHVTILKEAGLIFGSSDEKRVCYCINPERLAHLKSVINLL</sequence>
<reference evidence="5 6" key="1">
    <citation type="submission" date="2020-02" db="EMBL/GenBank/DDBJ databases">
        <authorList>
            <person name="Kim M.K."/>
        </authorList>
    </citation>
    <scope>NUCLEOTIDE SEQUENCE [LARGE SCALE GENOMIC DNA]</scope>
    <source>
        <strain evidence="5 6">17J57-3</strain>
    </source>
</reference>
<dbReference type="SMART" id="SM00418">
    <property type="entry name" value="HTH_ARSR"/>
    <property type="match status" value="1"/>
</dbReference>
<dbReference type="Proteomes" id="UP000482155">
    <property type="component" value="Unassembled WGS sequence"/>
</dbReference>
<comment type="caution">
    <text evidence="5">The sequence shown here is derived from an EMBL/GenBank/DDBJ whole genome shotgun (WGS) entry which is preliminary data.</text>
</comment>